<feature type="region of interest" description="Disordered" evidence="1">
    <location>
        <begin position="1"/>
        <end position="39"/>
    </location>
</feature>
<evidence type="ECO:0000256" key="1">
    <source>
        <dbReference type="SAM" id="MobiDB-lite"/>
    </source>
</evidence>
<sequence>MVMASSSSSFSLASTPVCNASTSETNSISCSSPIDEPPVIASNEVAPESTFNTGGRVPDPYWSSLSPTTVQALICTQNWLRSKVKNNLQNLVDDIEDIEADVLGGVSENTFDEN</sequence>
<protein>
    <submittedName>
        <fullName evidence="3">Zinc finger BED domain-containing protein RICESLEEPER 2-like</fullName>
    </submittedName>
</protein>
<dbReference type="PANTHER" id="PTHR23272:SF161">
    <property type="entry name" value="ZINC FINGER BED DOMAIN-CONTAINING PROTEIN RICESLEEPER 1-LIKE"/>
    <property type="match status" value="1"/>
</dbReference>
<dbReference type="EMBL" id="JANAVB010009995">
    <property type="protein sequence ID" value="KAJ6839538.1"/>
    <property type="molecule type" value="Genomic_DNA"/>
</dbReference>
<dbReference type="AlphaFoldDB" id="A0AAX6HFT4"/>
<dbReference type="Proteomes" id="UP001140949">
    <property type="component" value="Unassembled WGS sequence"/>
</dbReference>
<dbReference type="InterPro" id="IPR008906">
    <property type="entry name" value="HATC_C_dom"/>
</dbReference>
<dbReference type="PANTHER" id="PTHR23272">
    <property type="entry name" value="BED FINGER-RELATED"/>
    <property type="match status" value="1"/>
</dbReference>
<feature type="compositionally biased region" description="Low complexity" evidence="1">
    <location>
        <begin position="21"/>
        <end position="32"/>
    </location>
</feature>
<reference evidence="3" key="1">
    <citation type="journal article" date="2023" name="GigaByte">
        <title>Genome assembly of the bearded iris, Iris pallida Lam.</title>
        <authorList>
            <person name="Bruccoleri R.E."/>
            <person name="Oakeley E.J."/>
            <person name="Faust A.M.E."/>
            <person name="Altorfer M."/>
            <person name="Dessus-Babus S."/>
            <person name="Burckhardt D."/>
            <person name="Oertli M."/>
            <person name="Naumann U."/>
            <person name="Petersen F."/>
            <person name="Wong J."/>
        </authorList>
    </citation>
    <scope>NUCLEOTIDE SEQUENCE</scope>
    <source>
        <strain evidence="3">GSM-AAB239-AS_SAM_17_03QT</strain>
    </source>
</reference>
<name>A0AAX6HFT4_IRIPA</name>
<reference evidence="3" key="2">
    <citation type="submission" date="2023-04" db="EMBL/GenBank/DDBJ databases">
        <authorList>
            <person name="Bruccoleri R.E."/>
            <person name="Oakeley E.J."/>
            <person name="Faust A.-M."/>
            <person name="Dessus-Babus S."/>
            <person name="Altorfer M."/>
            <person name="Burckhardt D."/>
            <person name="Oertli M."/>
            <person name="Naumann U."/>
            <person name="Petersen F."/>
            <person name="Wong J."/>
        </authorList>
    </citation>
    <scope>NUCLEOTIDE SEQUENCE</scope>
    <source>
        <strain evidence="3">GSM-AAB239-AS_SAM_17_03QT</strain>
        <tissue evidence="3">Leaf</tissue>
    </source>
</reference>
<evidence type="ECO:0000313" key="4">
    <source>
        <dbReference type="Proteomes" id="UP001140949"/>
    </source>
</evidence>
<accession>A0AAX6HFT4</accession>
<dbReference type="Pfam" id="PF05699">
    <property type="entry name" value="Dimer_Tnp_hAT"/>
    <property type="match status" value="1"/>
</dbReference>
<organism evidence="3 4">
    <name type="scientific">Iris pallida</name>
    <name type="common">Sweet iris</name>
    <dbReference type="NCBI Taxonomy" id="29817"/>
    <lineage>
        <taxon>Eukaryota</taxon>
        <taxon>Viridiplantae</taxon>
        <taxon>Streptophyta</taxon>
        <taxon>Embryophyta</taxon>
        <taxon>Tracheophyta</taxon>
        <taxon>Spermatophyta</taxon>
        <taxon>Magnoliopsida</taxon>
        <taxon>Liliopsida</taxon>
        <taxon>Asparagales</taxon>
        <taxon>Iridaceae</taxon>
        <taxon>Iridoideae</taxon>
        <taxon>Irideae</taxon>
        <taxon>Iris</taxon>
    </lineage>
</organism>
<feature type="compositionally biased region" description="Low complexity" evidence="1">
    <location>
        <begin position="1"/>
        <end position="14"/>
    </location>
</feature>
<evidence type="ECO:0000259" key="2">
    <source>
        <dbReference type="Pfam" id="PF05699"/>
    </source>
</evidence>
<proteinExistence type="predicted"/>
<keyword evidence="4" id="KW-1185">Reference proteome</keyword>
<feature type="domain" description="HAT C-terminal dimerisation" evidence="2">
    <location>
        <begin position="45"/>
        <end position="80"/>
    </location>
</feature>
<comment type="caution">
    <text evidence="3">The sequence shown here is derived from an EMBL/GenBank/DDBJ whole genome shotgun (WGS) entry which is preliminary data.</text>
</comment>
<evidence type="ECO:0000313" key="3">
    <source>
        <dbReference type="EMBL" id="KAJ6839538.1"/>
    </source>
</evidence>
<dbReference type="GO" id="GO:0046983">
    <property type="term" value="F:protein dimerization activity"/>
    <property type="evidence" value="ECO:0007669"/>
    <property type="project" value="InterPro"/>
</dbReference>
<gene>
    <name evidence="3" type="ORF">M6B38_315445</name>
</gene>